<keyword evidence="2" id="KW-0560">Oxidoreductase</keyword>
<evidence type="ECO:0000313" key="3">
    <source>
        <dbReference type="Proteomes" id="UP000027309"/>
    </source>
</evidence>
<proteinExistence type="predicted"/>
<evidence type="ECO:0000256" key="1">
    <source>
        <dbReference type="SAM" id="MobiDB-lite"/>
    </source>
</evidence>
<gene>
    <name evidence="2" type="ORF">J572_3905</name>
</gene>
<reference evidence="2 3" key="1">
    <citation type="submission" date="2014-04" db="EMBL/GenBank/DDBJ databases">
        <title>Comparative genomics and transcriptomics to identify genetic mechanisms underlying the emergence of carbapenem resistant Acinetobacter baumannii (CRAb).</title>
        <authorList>
            <person name="Harris A.D."/>
            <person name="Johnson K.J."/>
            <person name="George J."/>
            <person name="Nadendla S."/>
            <person name="Daugherty S.C."/>
            <person name="Parankush S."/>
            <person name="Sadzewicz L."/>
            <person name="Tallon L."/>
            <person name="Sengamalay N."/>
            <person name="Hazen T.H."/>
            <person name="Rasko D.A."/>
        </authorList>
    </citation>
    <scope>NUCLEOTIDE SEQUENCE [LARGE SCALE GENOMIC DNA]</scope>
    <source>
        <strain evidence="2 3">1499986</strain>
    </source>
</reference>
<dbReference type="AlphaFoldDB" id="A0A836LXE6"/>
<sequence length="48" mass="5379">MENTTNQYPSEVPAQVQPHQPGDQEKMHPEPEIIKASHKGSEKLKGKV</sequence>
<dbReference type="Proteomes" id="UP000027309">
    <property type="component" value="Unassembled WGS sequence"/>
</dbReference>
<dbReference type="EMBL" id="JMOA01000098">
    <property type="protein sequence ID" value="KCX97751.1"/>
    <property type="molecule type" value="Genomic_DNA"/>
</dbReference>
<feature type="compositionally biased region" description="Basic and acidic residues" evidence="1">
    <location>
        <begin position="22"/>
        <end position="48"/>
    </location>
</feature>
<evidence type="ECO:0000313" key="2">
    <source>
        <dbReference type="EMBL" id="KCX97751.1"/>
    </source>
</evidence>
<feature type="non-terminal residue" evidence="2">
    <location>
        <position position="48"/>
    </location>
</feature>
<accession>A0A836LXE6</accession>
<name>A0A836LXE6_ACIBA</name>
<feature type="region of interest" description="Disordered" evidence="1">
    <location>
        <begin position="1"/>
        <end position="48"/>
    </location>
</feature>
<dbReference type="EC" id="1.-.-.-" evidence="2"/>
<dbReference type="GO" id="GO:0016491">
    <property type="term" value="F:oxidoreductase activity"/>
    <property type="evidence" value="ECO:0007669"/>
    <property type="project" value="UniProtKB-KW"/>
</dbReference>
<protein>
    <submittedName>
        <fullName evidence="2">General stress 39 domain protein</fullName>
        <ecNumber evidence="2">1.-.-.-</ecNumber>
    </submittedName>
</protein>
<organism evidence="2 3">
    <name type="scientific">Acinetobacter baumannii 1499986</name>
    <dbReference type="NCBI Taxonomy" id="1310673"/>
    <lineage>
        <taxon>Bacteria</taxon>
        <taxon>Pseudomonadati</taxon>
        <taxon>Pseudomonadota</taxon>
        <taxon>Gammaproteobacteria</taxon>
        <taxon>Moraxellales</taxon>
        <taxon>Moraxellaceae</taxon>
        <taxon>Acinetobacter</taxon>
        <taxon>Acinetobacter calcoaceticus/baumannii complex</taxon>
    </lineage>
</organism>
<comment type="caution">
    <text evidence="2">The sequence shown here is derived from an EMBL/GenBank/DDBJ whole genome shotgun (WGS) entry which is preliminary data.</text>
</comment>